<dbReference type="Pfam" id="PF14223">
    <property type="entry name" value="Retrotran_gag_2"/>
    <property type="match status" value="1"/>
</dbReference>
<dbReference type="PANTHER" id="PTHR47481:SF10">
    <property type="entry name" value="COPIA-LIKE POLYPROTEIN_RETROTRANSPOSON"/>
    <property type="match status" value="1"/>
</dbReference>
<dbReference type="EMBL" id="CACVBM020001068">
    <property type="protein sequence ID" value="CAA7028400.1"/>
    <property type="molecule type" value="Genomic_DNA"/>
</dbReference>
<dbReference type="AlphaFoldDB" id="A0A6D2ITF7"/>
<feature type="region of interest" description="Disordered" evidence="1">
    <location>
        <begin position="206"/>
        <end position="278"/>
    </location>
</feature>
<accession>A0A6D2ITF7</accession>
<evidence type="ECO:0000313" key="3">
    <source>
        <dbReference type="Proteomes" id="UP000467841"/>
    </source>
</evidence>
<gene>
    <name evidence="2" type="ORF">MERR_LOCUS15635</name>
</gene>
<dbReference type="Proteomes" id="UP000467841">
    <property type="component" value="Unassembled WGS sequence"/>
</dbReference>
<evidence type="ECO:0000256" key="1">
    <source>
        <dbReference type="SAM" id="MobiDB-lite"/>
    </source>
</evidence>
<feature type="compositionally biased region" description="Basic residues" evidence="1">
    <location>
        <begin position="255"/>
        <end position="271"/>
    </location>
</feature>
<feature type="compositionally biased region" description="Low complexity" evidence="1">
    <location>
        <begin position="215"/>
        <end position="228"/>
    </location>
</feature>
<evidence type="ECO:0000313" key="2">
    <source>
        <dbReference type="EMBL" id="CAA7028400.1"/>
    </source>
</evidence>
<name>A0A6D2ITF7_9BRAS</name>
<dbReference type="PANTHER" id="PTHR47481">
    <property type="match status" value="1"/>
</dbReference>
<reference evidence="2" key="1">
    <citation type="submission" date="2020-01" db="EMBL/GenBank/DDBJ databases">
        <authorList>
            <person name="Mishra B."/>
        </authorList>
    </citation>
    <scope>NUCLEOTIDE SEQUENCE [LARGE SCALE GENOMIC DNA]</scope>
</reference>
<proteinExistence type="predicted"/>
<protein>
    <recommendedName>
        <fullName evidence="4">Retrotransposon gag domain-containing protein</fullName>
    </recommendedName>
</protein>
<feature type="compositionally biased region" description="Polar residues" evidence="1">
    <location>
        <begin position="229"/>
        <end position="251"/>
    </location>
</feature>
<evidence type="ECO:0008006" key="4">
    <source>
        <dbReference type="Google" id="ProtNLM"/>
    </source>
</evidence>
<sequence>MADTAPAPAAAVPATGSDRVFGISQIKAYVPIMLDMAKLNYDTWRELFETHCLTFGVLGHLNGSSLPSSATDAPWKERDGLVKMWIFGTISDSLLDTIITKNCTAKDLWISLENLFRDNKEAWAIQYDTELRTLTIGDMSVHVYCQKLKTLSDLLANVDSPVTDRALVMYMLNGLSEKYDYILNVIKHKSPFPSFTVARSMLQMEEDRLSKHSKQSISASPNASSSQILYTSTPAPQTSFQNNTSSGHTYTRNNNKFRGRGGRNQRGRGRHQNNWSPSWNYGHPPYPYPYAYPGSPMYPPLPMYHAAPICAPPMSHSASNGILGPYPSRQNGEAHLARETPEAYLASEINNAFSTMSLQDPSESNWYMDTGATNHITAQPGNLQDHGTMHHPLPFLRSSSPLLSLLLLRCDIP</sequence>
<organism evidence="2 3">
    <name type="scientific">Microthlaspi erraticum</name>
    <dbReference type="NCBI Taxonomy" id="1685480"/>
    <lineage>
        <taxon>Eukaryota</taxon>
        <taxon>Viridiplantae</taxon>
        <taxon>Streptophyta</taxon>
        <taxon>Embryophyta</taxon>
        <taxon>Tracheophyta</taxon>
        <taxon>Spermatophyta</taxon>
        <taxon>Magnoliopsida</taxon>
        <taxon>eudicotyledons</taxon>
        <taxon>Gunneridae</taxon>
        <taxon>Pentapetalae</taxon>
        <taxon>rosids</taxon>
        <taxon>malvids</taxon>
        <taxon>Brassicales</taxon>
        <taxon>Brassicaceae</taxon>
        <taxon>Coluteocarpeae</taxon>
        <taxon>Microthlaspi</taxon>
    </lineage>
</organism>
<dbReference type="OrthoDB" id="695502at2759"/>
<keyword evidence="3" id="KW-1185">Reference proteome</keyword>
<comment type="caution">
    <text evidence="2">The sequence shown here is derived from an EMBL/GenBank/DDBJ whole genome shotgun (WGS) entry which is preliminary data.</text>
</comment>